<evidence type="ECO:0000313" key="2">
    <source>
        <dbReference type="EMBL" id="CCH79758.1"/>
    </source>
</evidence>
<evidence type="ECO:0000313" key="3">
    <source>
        <dbReference type="Proteomes" id="UP000035721"/>
    </source>
</evidence>
<keyword evidence="3" id="KW-1185">Reference proteome</keyword>
<sequence length="105" mass="10868">MACRTAPDLGADGVLCLAFPLHPPGNPARSRADELIVPAGHGIPLRVVQGATDAFGTPTEVRAALPDPAILVEVAGGHGFTRRPTAVVAAVLDFLSERVGRPVRE</sequence>
<protein>
    <recommendedName>
        <fullName evidence="1">KANL3/Tex30 alpha/beta hydrolase-like domain-containing protein</fullName>
    </recommendedName>
</protein>
<evidence type="ECO:0000259" key="1">
    <source>
        <dbReference type="Pfam" id="PF20408"/>
    </source>
</evidence>
<dbReference type="Pfam" id="PF20408">
    <property type="entry name" value="Abhydrolase_11"/>
    <property type="match status" value="1"/>
</dbReference>
<accession>A0A077M0F5</accession>
<name>A0A077M0F5_9MICO</name>
<dbReference type="EMBL" id="CAJB01000388">
    <property type="protein sequence ID" value="CCH79758.1"/>
    <property type="molecule type" value="Genomic_DNA"/>
</dbReference>
<dbReference type="Gene3D" id="3.40.50.1820">
    <property type="entry name" value="alpha/beta hydrolase"/>
    <property type="match status" value="1"/>
</dbReference>
<dbReference type="InterPro" id="IPR029058">
    <property type="entry name" value="AB_hydrolase_fold"/>
</dbReference>
<comment type="caution">
    <text evidence="2">The sequence shown here is derived from an EMBL/GenBank/DDBJ whole genome shotgun (WGS) entry which is preliminary data.</text>
</comment>
<dbReference type="STRING" id="1194083.BN12_560017"/>
<reference evidence="2 3" key="1">
    <citation type="journal article" date="2013" name="ISME J.">
        <title>A metabolic model for members of the genus Tetrasphaera involved in enhanced biological phosphorus removal.</title>
        <authorList>
            <person name="Kristiansen R."/>
            <person name="Nguyen H.T.T."/>
            <person name="Saunders A.M."/>
            <person name="Nielsen J.L."/>
            <person name="Wimmer R."/>
            <person name="Le V.Q."/>
            <person name="McIlroy S.J."/>
            <person name="Petrovski S."/>
            <person name="Seviour R.J."/>
            <person name="Calteau A."/>
            <person name="Nielsen K.L."/>
            <person name="Nielsen P.H."/>
        </authorList>
    </citation>
    <scope>NUCLEOTIDE SEQUENCE [LARGE SCALE GENOMIC DNA]</scope>
    <source>
        <strain evidence="2 3">T1-X7</strain>
    </source>
</reference>
<dbReference type="SUPFAM" id="SSF53474">
    <property type="entry name" value="alpha/beta-Hydrolases"/>
    <property type="match status" value="1"/>
</dbReference>
<dbReference type="AlphaFoldDB" id="A0A077M0F5"/>
<feature type="domain" description="KANL3/Tex30 alpha/beta hydrolase-like" evidence="1">
    <location>
        <begin position="1"/>
        <end position="82"/>
    </location>
</feature>
<proteinExistence type="predicted"/>
<organism evidence="2 3">
    <name type="scientific">Nostocoides japonicum T1-X7</name>
    <dbReference type="NCBI Taxonomy" id="1194083"/>
    <lineage>
        <taxon>Bacteria</taxon>
        <taxon>Bacillati</taxon>
        <taxon>Actinomycetota</taxon>
        <taxon>Actinomycetes</taxon>
        <taxon>Micrococcales</taxon>
        <taxon>Intrasporangiaceae</taxon>
        <taxon>Nostocoides</taxon>
    </lineage>
</organism>
<dbReference type="Proteomes" id="UP000035721">
    <property type="component" value="Unassembled WGS sequence"/>
</dbReference>
<dbReference type="InterPro" id="IPR046879">
    <property type="entry name" value="KANL3/Tex30_Abhydrolase"/>
</dbReference>
<gene>
    <name evidence="2" type="ORF">BN12_560017</name>
</gene>